<accession>A0ACC6SWW3</accession>
<comment type="caution">
    <text evidence="1">The sequence shown here is derived from an EMBL/GenBank/DDBJ whole genome shotgun (WGS) entry which is preliminary data.</text>
</comment>
<dbReference type="EMBL" id="JAMYRI010000004">
    <property type="protein sequence ID" value="MER9284162.1"/>
    <property type="molecule type" value="Genomic_DNA"/>
</dbReference>
<protein>
    <submittedName>
        <fullName evidence="1">Helicase RepA family protein</fullName>
    </submittedName>
</protein>
<keyword evidence="1" id="KW-0347">Helicase</keyword>
<evidence type="ECO:0000313" key="2">
    <source>
        <dbReference type="Proteomes" id="UP001480082"/>
    </source>
</evidence>
<name>A0ACC6SWW3_9HYPH</name>
<proteinExistence type="predicted"/>
<dbReference type="Proteomes" id="UP001480082">
    <property type="component" value="Unassembled WGS sequence"/>
</dbReference>
<keyword evidence="1" id="KW-0547">Nucleotide-binding</keyword>
<reference evidence="1 2" key="1">
    <citation type="journal article" date="2024" name="Proc. Natl. Acad. Sci. U.S.A.">
        <title>The evolutionary genomics of adaptation to stress in wild rhizobium bacteria.</title>
        <authorList>
            <person name="Kehlet-Delgado H."/>
            <person name="Montoya A.P."/>
            <person name="Jensen K.T."/>
            <person name="Wendlandt C.E."/>
            <person name="Dexheimer C."/>
            <person name="Roberts M."/>
            <person name="Torres Martinez L."/>
            <person name="Friesen M.L."/>
            <person name="Griffitts J.S."/>
            <person name="Porter S.S."/>
        </authorList>
    </citation>
    <scope>NUCLEOTIDE SEQUENCE [LARGE SCALE GENOMIC DNA]</scope>
    <source>
        <strain evidence="1 2">M0468</strain>
    </source>
</reference>
<keyword evidence="2" id="KW-1185">Reference proteome</keyword>
<organism evidence="1 2">
    <name type="scientific">Mesorhizobium australicum</name>
    <dbReference type="NCBI Taxonomy" id="536018"/>
    <lineage>
        <taxon>Bacteria</taxon>
        <taxon>Pseudomonadati</taxon>
        <taxon>Pseudomonadota</taxon>
        <taxon>Alphaproteobacteria</taxon>
        <taxon>Hyphomicrobiales</taxon>
        <taxon>Phyllobacteriaceae</taxon>
        <taxon>Mesorhizobium</taxon>
    </lineage>
</organism>
<gene>
    <name evidence="1" type="ORF">NKI81_09365</name>
</gene>
<keyword evidence="1" id="KW-0067">ATP-binding</keyword>
<keyword evidence="1" id="KW-0378">Hydrolase</keyword>
<sequence length="400" mass="43620">MNNSVILPIEAYERENAPPLRISAAPFVWRDPADIPARQWLFGGHYIRAYVTGTVAPGGMGKTTVIQTETLSMVTGRNLLGVQPVLASLKAWIWNLEDPAEEVERRIAAAVVHHGFSPDDLAGKLFVNSGRDTPLVIARKVKDTITVAEPVIDALVAEIVAHGIDVLIIDPFVSSHGLPENDNAAIDSAVKAWGRVAGRGNCSVELVHHSRKLNGDAISADSARGGSAFVDGCRALRVINRMSDDEATRLGVDEARRFFFMLADKQNMAPPADKRDWYQLVSVPLANGDNVAAVDKWTPPNPFDDVTPDHLRRVQALFAASDYRESEQSPEWGGYAVAKVLDLDAGNGRKAGERTGSQKAARSKVKGILRTWQDNGAITIETRLDSNRIERRFYACGEPA</sequence>
<evidence type="ECO:0000313" key="1">
    <source>
        <dbReference type="EMBL" id="MER9284162.1"/>
    </source>
</evidence>